<evidence type="ECO:0000256" key="11">
    <source>
        <dbReference type="ARBA" id="ARBA00022840"/>
    </source>
</evidence>
<comment type="similarity">
    <text evidence="2">Belongs to the protein kinase superfamily. AGC Ser/Thr protein kinase family. PDPK1 subfamily.</text>
</comment>
<dbReference type="KEGG" id="crq:GCK72_022262"/>
<name>A0A6A5FTI8_CAERE</name>
<dbReference type="InterPro" id="IPR050236">
    <property type="entry name" value="Ser_Thr_kinase_AGC"/>
</dbReference>
<dbReference type="InterPro" id="IPR033931">
    <property type="entry name" value="PDK1-typ_PH"/>
</dbReference>
<dbReference type="GO" id="GO:0005737">
    <property type="term" value="C:cytoplasm"/>
    <property type="evidence" value="ECO:0007669"/>
    <property type="project" value="UniProtKB-SubCell"/>
</dbReference>
<evidence type="ECO:0000259" key="16">
    <source>
        <dbReference type="PROSITE" id="PS50011"/>
    </source>
</evidence>
<evidence type="ECO:0000256" key="9">
    <source>
        <dbReference type="ARBA" id="ARBA00022741"/>
    </source>
</evidence>
<evidence type="ECO:0000256" key="15">
    <source>
        <dbReference type="SAM" id="MobiDB-lite"/>
    </source>
</evidence>
<dbReference type="SMART" id="SM00233">
    <property type="entry name" value="PH"/>
    <property type="match status" value="1"/>
</dbReference>
<feature type="region of interest" description="Disordered" evidence="15">
    <location>
        <begin position="416"/>
        <end position="452"/>
    </location>
</feature>
<keyword evidence="8" id="KW-0808">Transferase</keyword>
<evidence type="ECO:0000313" key="18">
    <source>
        <dbReference type="Proteomes" id="UP000483820"/>
    </source>
</evidence>
<dbReference type="InterPro" id="IPR011993">
    <property type="entry name" value="PH-like_dom_sf"/>
</dbReference>
<evidence type="ECO:0000256" key="13">
    <source>
        <dbReference type="ARBA" id="ARBA00048679"/>
    </source>
</evidence>
<keyword evidence="10" id="KW-0418">Kinase</keyword>
<feature type="compositionally biased region" description="Basic and acidic residues" evidence="15">
    <location>
        <begin position="588"/>
        <end position="610"/>
    </location>
</feature>
<comment type="catalytic activity">
    <reaction evidence="13">
        <text>L-seryl-[protein] + ATP = O-phospho-L-seryl-[protein] + ADP + H(+)</text>
        <dbReference type="Rhea" id="RHEA:17989"/>
        <dbReference type="Rhea" id="RHEA-COMP:9863"/>
        <dbReference type="Rhea" id="RHEA-COMP:11604"/>
        <dbReference type="ChEBI" id="CHEBI:15378"/>
        <dbReference type="ChEBI" id="CHEBI:29999"/>
        <dbReference type="ChEBI" id="CHEBI:30616"/>
        <dbReference type="ChEBI" id="CHEBI:83421"/>
        <dbReference type="ChEBI" id="CHEBI:456216"/>
        <dbReference type="EC" id="2.7.11.1"/>
    </reaction>
</comment>
<keyword evidence="7" id="KW-0723">Serine/threonine-protein kinase</keyword>
<dbReference type="FunFam" id="2.30.29.30:FF:000324">
    <property type="entry name" value="Phosphoinositide-dependent kinase 1, isoform F"/>
    <property type="match status" value="1"/>
</dbReference>
<keyword evidence="6" id="KW-0963">Cytoplasm</keyword>
<organism evidence="17 18">
    <name type="scientific">Caenorhabditis remanei</name>
    <name type="common">Caenorhabditis vulgaris</name>
    <dbReference type="NCBI Taxonomy" id="31234"/>
    <lineage>
        <taxon>Eukaryota</taxon>
        <taxon>Metazoa</taxon>
        <taxon>Ecdysozoa</taxon>
        <taxon>Nematoda</taxon>
        <taxon>Chromadorea</taxon>
        <taxon>Rhabditida</taxon>
        <taxon>Rhabditina</taxon>
        <taxon>Rhabditomorpha</taxon>
        <taxon>Rhabditoidea</taxon>
        <taxon>Rhabditidae</taxon>
        <taxon>Peloderinae</taxon>
        <taxon>Caenorhabditis</taxon>
    </lineage>
</organism>
<dbReference type="SMART" id="SM00220">
    <property type="entry name" value="S_TKc"/>
    <property type="match status" value="1"/>
</dbReference>
<dbReference type="SUPFAM" id="SSF50729">
    <property type="entry name" value="PH domain-like"/>
    <property type="match status" value="1"/>
</dbReference>
<dbReference type="RefSeq" id="XP_003106851.2">
    <property type="nucleotide sequence ID" value="XM_003106803.2"/>
</dbReference>
<dbReference type="GO" id="GO:0050920">
    <property type="term" value="P:regulation of chemotaxis"/>
    <property type="evidence" value="ECO:0007669"/>
    <property type="project" value="EnsemblMetazoa"/>
</dbReference>
<dbReference type="GO" id="GO:0034614">
    <property type="term" value="P:cellular response to reactive oxygen species"/>
    <property type="evidence" value="ECO:0007669"/>
    <property type="project" value="EnsemblMetazoa"/>
</dbReference>
<dbReference type="Pfam" id="PF14593">
    <property type="entry name" value="PH_3"/>
    <property type="match status" value="1"/>
</dbReference>
<dbReference type="GO" id="GO:0071248">
    <property type="term" value="P:cellular response to metal ion"/>
    <property type="evidence" value="ECO:0007669"/>
    <property type="project" value="EnsemblMetazoa"/>
</dbReference>
<dbReference type="InterPro" id="IPR000719">
    <property type="entry name" value="Prot_kinase_dom"/>
</dbReference>
<dbReference type="CTD" id="9809863"/>
<comment type="subcellular location">
    <subcellularLocation>
        <location evidence="1">Cytoplasm</location>
    </subcellularLocation>
</comment>
<accession>A0A6A5FTI8</accession>
<dbReference type="PROSITE" id="PS50011">
    <property type="entry name" value="PROTEIN_KINASE_DOM"/>
    <property type="match status" value="1"/>
</dbReference>
<dbReference type="GO" id="GO:0004674">
    <property type="term" value="F:protein serine/threonine kinase activity"/>
    <property type="evidence" value="ECO:0007669"/>
    <property type="project" value="UniProtKB-KW"/>
</dbReference>
<protein>
    <recommendedName>
        <fullName evidence="4">3-phosphoinositide-dependent protein kinase 1</fullName>
        <ecNumber evidence="3">2.7.11.1</ecNumber>
    </recommendedName>
</protein>
<dbReference type="GO" id="GO:0030424">
    <property type="term" value="C:axon"/>
    <property type="evidence" value="ECO:0007669"/>
    <property type="project" value="EnsemblMetazoa"/>
</dbReference>
<dbReference type="Gene3D" id="2.30.29.30">
    <property type="entry name" value="Pleckstrin-homology domain (PH domain)/Phosphotyrosine-binding domain (PTB)"/>
    <property type="match status" value="1"/>
</dbReference>
<evidence type="ECO:0000313" key="17">
    <source>
        <dbReference type="EMBL" id="KAF1745815.1"/>
    </source>
</evidence>
<sequence length="629" mass="71711">MADKAPPYTDDTPNSHDGSQADHLRESSNMKLDLTPTTVTEHSLMCAQDLIDQTIRMGCPKRNANDFMFFQNVGEGSYSQVFRCREVDTDGVFAIKVLQKAHLERHQKMEAIVREKNILTYITQECGGHPFVSQIYTHFHDQARIYFVMSLVEGGDLGESLCHFGSFDLPTTKFFASEILSGLQFLHDHKIVHRDMKPENVLIQRNGHIMIADFGSAQTIDGLVLSQEGFTEENQASSRSSDSGSPPPNQRFYSDDEEENTTRRTTFVGTALYVSPEMLADGDVGVQTDIWGLGCIMFQCLAGQPPFRAVNQYHLLKRIQELDFSFPEGFPEIVEEIIGRILVANPKTRITSAELMAHPFFEDVDWKNIANAKPPVLHAYCPATFGEPEYYSNIDSVEPGLDERALYRLMHLSHETGSASQPSTPSGMEQRDPFAPRADSSAEKARAARARKLEEQRVNNPFHIFTGNMLILKQGYLEKKRGLFARRRMFLLTEGPHLLYIDVPNLVLKGEIPWTPCMQVEFKNSGTFFIHTPNRVYYLFDLEKKAEEWCKAIEDVRKRYAKTIESTFNDAMRDGTFGSIYGKKKSRKEMLREQKALRRKQEKEEKKALKAEQQVSKKLSMQMQEKKSP</sequence>
<feature type="binding site" evidence="14">
    <location>
        <position position="96"/>
    </location>
    <ligand>
        <name>ATP</name>
        <dbReference type="ChEBI" id="CHEBI:30616"/>
    </ligand>
</feature>
<dbReference type="PANTHER" id="PTHR24356">
    <property type="entry name" value="SERINE/THREONINE-PROTEIN KINASE"/>
    <property type="match status" value="1"/>
</dbReference>
<evidence type="ECO:0000256" key="5">
    <source>
        <dbReference type="ARBA" id="ARBA00022473"/>
    </source>
</evidence>
<dbReference type="CDD" id="cd05581">
    <property type="entry name" value="STKc_PDK1"/>
    <property type="match status" value="1"/>
</dbReference>
<dbReference type="SUPFAM" id="SSF56112">
    <property type="entry name" value="Protein kinase-like (PK-like)"/>
    <property type="match status" value="1"/>
</dbReference>
<dbReference type="EMBL" id="WUAV01000006">
    <property type="protein sequence ID" value="KAF1745815.1"/>
    <property type="molecule type" value="Genomic_DNA"/>
</dbReference>
<evidence type="ECO:0000256" key="14">
    <source>
        <dbReference type="PROSITE-ProRule" id="PRU10141"/>
    </source>
</evidence>
<evidence type="ECO:0000256" key="2">
    <source>
        <dbReference type="ARBA" id="ARBA00010006"/>
    </source>
</evidence>
<dbReference type="AlphaFoldDB" id="A0A6A5FTI8"/>
<dbReference type="GO" id="GO:0008582">
    <property type="term" value="P:regulation of synaptic assembly at neuromuscular junction"/>
    <property type="evidence" value="ECO:0007669"/>
    <property type="project" value="EnsemblMetazoa"/>
</dbReference>
<feature type="domain" description="Protein kinase" evidence="16">
    <location>
        <begin position="67"/>
        <end position="361"/>
    </location>
</feature>
<comment type="caution">
    <text evidence="17">The sequence shown here is derived from an EMBL/GenBank/DDBJ whole genome shotgun (WGS) entry which is preliminary data.</text>
</comment>
<dbReference type="InterPro" id="IPR017441">
    <property type="entry name" value="Protein_kinase_ATP_BS"/>
</dbReference>
<feature type="compositionally biased region" description="Polar residues" evidence="15">
    <location>
        <begin position="416"/>
        <end position="427"/>
    </location>
</feature>
<dbReference type="CDD" id="cd01262">
    <property type="entry name" value="PH_PDK1"/>
    <property type="match status" value="1"/>
</dbReference>
<evidence type="ECO:0000256" key="12">
    <source>
        <dbReference type="ARBA" id="ARBA00047899"/>
    </source>
</evidence>
<dbReference type="InterPro" id="IPR011009">
    <property type="entry name" value="Kinase-like_dom_sf"/>
</dbReference>
<evidence type="ECO:0000256" key="7">
    <source>
        <dbReference type="ARBA" id="ARBA00022527"/>
    </source>
</evidence>
<dbReference type="GO" id="GO:0043025">
    <property type="term" value="C:neuronal cell body"/>
    <property type="evidence" value="ECO:0007669"/>
    <property type="project" value="EnsemblMetazoa"/>
</dbReference>
<evidence type="ECO:0000256" key="3">
    <source>
        <dbReference type="ARBA" id="ARBA00012513"/>
    </source>
</evidence>
<evidence type="ECO:0000256" key="6">
    <source>
        <dbReference type="ARBA" id="ARBA00022490"/>
    </source>
</evidence>
<dbReference type="Gene3D" id="1.10.510.10">
    <property type="entry name" value="Transferase(Phosphotransferase) domain 1"/>
    <property type="match status" value="1"/>
</dbReference>
<evidence type="ECO:0000256" key="10">
    <source>
        <dbReference type="ARBA" id="ARBA00022777"/>
    </source>
</evidence>
<dbReference type="Pfam" id="PF00069">
    <property type="entry name" value="Pkinase"/>
    <property type="match status" value="2"/>
</dbReference>
<keyword evidence="9 14" id="KW-0547">Nucleotide-binding</keyword>
<dbReference type="Gene3D" id="3.30.200.20">
    <property type="entry name" value="Phosphorylase Kinase, domain 1"/>
    <property type="match status" value="1"/>
</dbReference>
<proteinExistence type="inferred from homology"/>
<feature type="region of interest" description="Disordered" evidence="15">
    <location>
        <begin position="1"/>
        <end position="29"/>
    </location>
</feature>
<feature type="region of interest" description="Disordered" evidence="15">
    <location>
        <begin position="231"/>
        <end position="261"/>
    </location>
</feature>
<dbReference type="InterPro" id="IPR039046">
    <property type="entry name" value="PDPK1"/>
</dbReference>
<dbReference type="PROSITE" id="PS00107">
    <property type="entry name" value="PROTEIN_KINASE_ATP"/>
    <property type="match status" value="1"/>
</dbReference>
<evidence type="ECO:0000256" key="4">
    <source>
        <dbReference type="ARBA" id="ARBA00018538"/>
    </source>
</evidence>
<dbReference type="FunFam" id="3.30.200.20:FF:001188">
    <property type="entry name" value="3-phosphoinositide-dependent protein kinase 1"/>
    <property type="match status" value="1"/>
</dbReference>
<evidence type="ECO:0000256" key="1">
    <source>
        <dbReference type="ARBA" id="ARBA00004496"/>
    </source>
</evidence>
<evidence type="ECO:0000256" key="8">
    <source>
        <dbReference type="ARBA" id="ARBA00022679"/>
    </source>
</evidence>
<dbReference type="GO" id="GO:0007611">
    <property type="term" value="P:learning or memory"/>
    <property type="evidence" value="ECO:0007669"/>
    <property type="project" value="EnsemblMetazoa"/>
</dbReference>
<feature type="region of interest" description="Disordered" evidence="15">
    <location>
        <begin position="584"/>
        <end position="629"/>
    </location>
</feature>
<comment type="catalytic activity">
    <reaction evidence="12">
        <text>L-threonyl-[protein] + ATP = O-phospho-L-threonyl-[protein] + ADP + H(+)</text>
        <dbReference type="Rhea" id="RHEA:46608"/>
        <dbReference type="Rhea" id="RHEA-COMP:11060"/>
        <dbReference type="Rhea" id="RHEA-COMP:11605"/>
        <dbReference type="ChEBI" id="CHEBI:15378"/>
        <dbReference type="ChEBI" id="CHEBI:30013"/>
        <dbReference type="ChEBI" id="CHEBI:30616"/>
        <dbReference type="ChEBI" id="CHEBI:61977"/>
        <dbReference type="ChEBI" id="CHEBI:456216"/>
        <dbReference type="EC" id="2.7.11.1"/>
    </reaction>
</comment>
<dbReference type="PANTHER" id="PTHR24356:SF406">
    <property type="entry name" value="3-PHOSPHOINOSITIDE-DEPENDENT PROTEIN KINASE 1"/>
    <property type="match status" value="1"/>
</dbReference>
<dbReference type="GO" id="GO:0035556">
    <property type="term" value="P:intracellular signal transduction"/>
    <property type="evidence" value="ECO:0007669"/>
    <property type="project" value="TreeGrafter"/>
</dbReference>
<dbReference type="EC" id="2.7.11.1" evidence="3"/>
<dbReference type="GO" id="GO:0005524">
    <property type="term" value="F:ATP binding"/>
    <property type="evidence" value="ECO:0007669"/>
    <property type="project" value="UniProtKB-UniRule"/>
</dbReference>
<reference evidence="17 18" key="1">
    <citation type="submission" date="2019-12" db="EMBL/GenBank/DDBJ databases">
        <title>Chromosome-level assembly of the Caenorhabditis remanei genome.</title>
        <authorList>
            <person name="Teterina A.A."/>
            <person name="Willis J.H."/>
            <person name="Phillips P.C."/>
        </authorList>
    </citation>
    <scope>NUCLEOTIDE SEQUENCE [LARGE SCALE GENOMIC DNA]</scope>
    <source>
        <strain evidence="17 18">PX506</strain>
        <tissue evidence="17">Whole organism</tissue>
    </source>
</reference>
<dbReference type="GO" id="GO:0040024">
    <property type="term" value="P:dauer larval development"/>
    <property type="evidence" value="ECO:0007669"/>
    <property type="project" value="EnsemblMetazoa"/>
</dbReference>
<dbReference type="GeneID" id="9809863"/>
<keyword evidence="5" id="KW-0217">Developmental protein</keyword>
<feature type="compositionally biased region" description="Basic and acidic residues" evidence="15">
    <location>
        <begin position="19"/>
        <end position="28"/>
    </location>
</feature>
<dbReference type="PROSITE" id="PS00108">
    <property type="entry name" value="PROTEIN_KINASE_ST"/>
    <property type="match status" value="1"/>
</dbReference>
<dbReference type="InterPro" id="IPR001849">
    <property type="entry name" value="PH_domain"/>
</dbReference>
<gene>
    <name evidence="17" type="ORF">GCK72_022262</name>
</gene>
<feature type="compositionally biased region" description="Basic and acidic residues" evidence="15">
    <location>
        <begin position="429"/>
        <end position="452"/>
    </location>
</feature>
<dbReference type="GO" id="GO:0005634">
    <property type="term" value="C:nucleus"/>
    <property type="evidence" value="ECO:0007669"/>
    <property type="project" value="EnsemblMetazoa"/>
</dbReference>
<keyword evidence="11 14" id="KW-0067">ATP-binding</keyword>
<dbReference type="Proteomes" id="UP000483820">
    <property type="component" value="Chromosome X"/>
</dbReference>
<dbReference type="InterPro" id="IPR008271">
    <property type="entry name" value="Ser/Thr_kinase_AS"/>
</dbReference>